<dbReference type="OrthoDB" id="3237509at2"/>
<sequence length="167" mass="18383">MSERDALDVITDQWAGERPDLDLVPIALIGRLKRVHQHVDQGMRDHFAQYGLDVSEFDVLATLRRSAPSYQLTAGALLQSAMVTSGAITNRVDRLVAKGLVERRPSPTDRRAVLIGLTPAGWELIDSMLTGHVANEERLIGALTGEERAQLSALLGKLLRTYEGTDR</sequence>
<evidence type="ECO:0000256" key="1">
    <source>
        <dbReference type="ARBA" id="ARBA00023015"/>
    </source>
</evidence>
<evidence type="ECO:0000259" key="4">
    <source>
        <dbReference type="PROSITE" id="PS50995"/>
    </source>
</evidence>
<dbReference type="AlphaFoldDB" id="A0A2V4MWJ1"/>
<dbReference type="InterPro" id="IPR023187">
    <property type="entry name" value="Tscrpt_reg_MarR-type_CS"/>
</dbReference>
<dbReference type="SUPFAM" id="SSF46785">
    <property type="entry name" value="Winged helix' DNA-binding domain"/>
    <property type="match status" value="1"/>
</dbReference>
<organism evidence="5 6">
    <name type="scientific">Streptomyces tateyamensis</name>
    <dbReference type="NCBI Taxonomy" id="565073"/>
    <lineage>
        <taxon>Bacteria</taxon>
        <taxon>Bacillati</taxon>
        <taxon>Actinomycetota</taxon>
        <taxon>Actinomycetes</taxon>
        <taxon>Kitasatosporales</taxon>
        <taxon>Streptomycetaceae</taxon>
        <taxon>Streptomyces</taxon>
    </lineage>
</organism>
<keyword evidence="2" id="KW-0238">DNA-binding</keyword>
<dbReference type="GO" id="GO:0003700">
    <property type="term" value="F:DNA-binding transcription factor activity"/>
    <property type="evidence" value="ECO:0007669"/>
    <property type="project" value="InterPro"/>
</dbReference>
<keyword evidence="1" id="KW-0805">Transcription regulation</keyword>
<dbReference type="InterPro" id="IPR000835">
    <property type="entry name" value="HTH_MarR-typ"/>
</dbReference>
<dbReference type="Pfam" id="PF12802">
    <property type="entry name" value="MarR_2"/>
    <property type="match status" value="1"/>
</dbReference>
<dbReference type="Gene3D" id="1.10.10.10">
    <property type="entry name" value="Winged helix-like DNA-binding domain superfamily/Winged helix DNA-binding domain"/>
    <property type="match status" value="1"/>
</dbReference>
<evidence type="ECO:0000256" key="3">
    <source>
        <dbReference type="ARBA" id="ARBA00023163"/>
    </source>
</evidence>
<proteinExistence type="predicted"/>
<evidence type="ECO:0000256" key="2">
    <source>
        <dbReference type="ARBA" id="ARBA00023125"/>
    </source>
</evidence>
<name>A0A2V4MWJ1_9ACTN</name>
<dbReference type="SMART" id="SM00347">
    <property type="entry name" value="HTH_MARR"/>
    <property type="match status" value="1"/>
</dbReference>
<dbReference type="RefSeq" id="WP_110672237.1">
    <property type="nucleotide sequence ID" value="NZ_PYBW01000101.1"/>
</dbReference>
<dbReference type="InterPro" id="IPR036390">
    <property type="entry name" value="WH_DNA-bd_sf"/>
</dbReference>
<dbReference type="PROSITE" id="PS01117">
    <property type="entry name" value="HTH_MARR_1"/>
    <property type="match status" value="1"/>
</dbReference>
<dbReference type="InterPro" id="IPR039422">
    <property type="entry name" value="MarR/SlyA-like"/>
</dbReference>
<keyword evidence="3" id="KW-0804">Transcription</keyword>
<dbReference type="GO" id="GO:0006950">
    <property type="term" value="P:response to stress"/>
    <property type="evidence" value="ECO:0007669"/>
    <property type="project" value="TreeGrafter"/>
</dbReference>
<dbReference type="GO" id="GO:0003677">
    <property type="term" value="F:DNA binding"/>
    <property type="evidence" value="ECO:0007669"/>
    <property type="project" value="UniProtKB-KW"/>
</dbReference>
<dbReference type="PRINTS" id="PR00598">
    <property type="entry name" value="HTHMARR"/>
</dbReference>
<reference evidence="5 6" key="1">
    <citation type="submission" date="2018-03" db="EMBL/GenBank/DDBJ databases">
        <title>Bioinformatic expansion and discovery of thiopeptide antibiotics.</title>
        <authorList>
            <person name="Schwalen C.J."/>
            <person name="Hudson G.A."/>
            <person name="Mitchell D.A."/>
        </authorList>
    </citation>
    <scope>NUCLEOTIDE SEQUENCE [LARGE SCALE GENOMIC DNA]</scope>
    <source>
        <strain evidence="5 6">ATCC 21389</strain>
    </source>
</reference>
<evidence type="ECO:0000313" key="5">
    <source>
        <dbReference type="EMBL" id="PYC73035.1"/>
    </source>
</evidence>
<feature type="domain" description="HTH marR-type" evidence="4">
    <location>
        <begin position="25"/>
        <end position="160"/>
    </location>
</feature>
<dbReference type="PANTHER" id="PTHR33164:SF104">
    <property type="entry name" value="TRANSCRIPTIONAL REGULATORY PROTEIN"/>
    <property type="match status" value="1"/>
</dbReference>
<dbReference type="InterPro" id="IPR036388">
    <property type="entry name" value="WH-like_DNA-bd_sf"/>
</dbReference>
<accession>A0A2V4MWJ1</accession>
<keyword evidence="6" id="KW-1185">Reference proteome</keyword>
<dbReference type="PANTHER" id="PTHR33164">
    <property type="entry name" value="TRANSCRIPTIONAL REGULATOR, MARR FAMILY"/>
    <property type="match status" value="1"/>
</dbReference>
<gene>
    <name evidence="5" type="ORF">C7C46_25360</name>
</gene>
<dbReference type="Proteomes" id="UP000248039">
    <property type="component" value="Unassembled WGS sequence"/>
</dbReference>
<dbReference type="EMBL" id="PYBW01000101">
    <property type="protein sequence ID" value="PYC73035.1"/>
    <property type="molecule type" value="Genomic_DNA"/>
</dbReference>
<protein>
    <submittedName>
        <fullName evidence="5">MarR family transcriptional regulator</fullName>
    </submittedName>
</protein>
<evidence type="ECO:0000313" key="6">
    <source>
        <dbReference type="Proteomes" id="UP000248039"/>
    </source>
</evidence>
<comment type="caution">
    <text evidence="5">The sequence shown here is derived from an EMBL/GenBank/DDBJ whole genome shotgun (WGS) entry which is preliminary data.</text>
</comment>
<dbReference type="PROSITE" id="PS50995">
    <property type="entry name" value="HTH_MARR_2"/>
    <property type="match status" value="1"/>
</dbReference>